<accession>A0A4Q7N5B8</accession>
<dbReference type="PANTHER" id="PTHR34846:SF10">
    <property type="entry name" value="CYTOPLASMIC PROTEIN"/>
    <property type="match status" value="1"/>
</dbReference>
<dbReference type="Gene3D" id="1.20.1290.10">
    <property type="entry name" value="AhpD-like"/>
    <property type="match status" value="1"/>
</dbReference>
<name>A0A4Q7N5B8_9BACT</name>
<dbReference type="Pfam" id="PF02627">
    <property type="entry name" value="CMD"/>
    <property type="match status" value="1"/>
</dbReference>
<dbReference type="InterPro" id="IPR003779">
    <property type="entry name" value="CMD-like"/>
</dbReference>
<dbReference type="EMBL" id="SGXA01000001">
    <property type="protein sequence ID" value="RZS76244.1"/>
    <property type="molecule type" value="Genomic_DNA"/>
</dbReference>
<organism evidence="2 3">
    <name type="scientific">Pseudobacter ginsenosidimutans</name>
    <dbReference type="NCBI Taxonomy" id="661488"/>
    <lineage>
        <taxon>Bacteria</taxon>
        <taxon>Pseudomonadati</taxon>
        <taxon>Bacteroidota</taxon>
        <taxon>Chitinophagia</taxon>
        <taxon>Chitinophagales</taxon>
        <taxon>Chitinophagaceae</taxon>
        <taxon>Pseudobacter</taxon>
    </lineage>
</organism>
<dbReference type="SUPFAM" id="SSF69118">
    <property type="entry name" value="AhpD-like"/>
    <property type="match status" value="1"/>
</dbReference>
<protein>
    <submittedName>
        <fullName evidence="2">AhpD family alkylhydroperoxidase</fullName>
    </submittedName>
</protein>
<dbReference type="InterPro" id="IPR029032">
    <property type="entry name" value="AhpD-like"/>
</dbReference>
<dbReference type="Proteomes" id="UP000293874">
    <property type="component" value="Unassembled WGS sequence"/>
</dbReference>
<dbReference type="PANTHER" id="PTHR34846">
    <property type="entry name" value="4-CARBOXYMUCONOLACTONE DECARBOXYLASE FAMILY PROTEIN (AFU_ORTHOLOGUE AFUA_6G11590)"/>
    <property type="match status" value="1"/>
</dbReference>
<gene>
    <name evidence="2" type="ORF">EV199_2124</name>
</gene>
<feature type="domain" description="Carboxymuconolactone decarboxylase-like" evidence="1">
    <location>
        <begin position="13"/>
        <end position="94"/>
    </location>
</feature>
<dbReference type="OrthoDB" id="9801997at2"/>
<proteinExistence type="predicted"/>
<dbReference type="RefSeq" id="WP_130540555.1">
    <property type="nucleotide sequence ID" value="NZ_CP042431.1"/>
</dbReference>
<keyword evidence="3" id="KW-1185">Reference proteome</keyword>
<evidence type="ECO:0000259" key="1">
    <source>
        <dbReference type="Pfam" id="PF02627"/>
    </source>
</evidence>
<comment type="caution">
    <text evidence="2">The sequence shown here is derived from an EMBL/GenBank/DDBJ whole genome shotgun (WGS) entry which is preliminary data.</text>
</comment>
<reference evidence="2 3" key="1">
    <citation type="submission" date="2019-02" db="EMBL/GenBank/DDBJ databases">
        <title>Genomic Encyclopedia of Type Strains, Phase IV (KMG-IV): sequencing the most valuable type-strain genomes for metagenomic binning, comparative biology and taxonomic classification.</title>
        <authorList>
            <person name="Goeker M."/>
        </authorList>
    </citation>
    <scope>NUCLEOTIDE SEQUENCE [LARGE SCALE GENOMIC DNA]</scope>
    <source>
        <strain evidence="2 3">DSM 18116</strain>
    </source>
</reference>
<dbReference type="GO" id="GO:0051920">
    <property type="term" value="F:peroxiredoxin activity"/>
    <property type="evidence" value="ECO:0007669"/>
    <property type="project" value="InterPro"/>
</dbReference>
<dbReference type="InterPro" id="IPR004675">
    <property type="entry name" value="AhpD_core"/>
</dbReference>
<evidence type="ECO:0000313" key="2">
    <source>
        <dbReference type="EMBL" id="RZS76244.1"/>
    </source>
</evidence>
<sequence>MERMNLFAKSGNVLRALNGFHSYLSKSTIDSKLQHLIYIRVSQINGCAFCLDMHTKDLRVMGETEQRMLMLGAWHDAYRLYTPKERAALAWAEAVTLVAKGPVSDAIYAETAAHFTEQEMAELTICVIAINSYNRLNVAFQTPAGDYQPGQFANAH</sequence>
<evidence type="ECO:0000313" key="3">
    <source>
        <dbReference type="Proteomes" id="UP000293874"/>
    </source>
</evidence>
<keyword evidence="2" id="KW-0560">Oxidoreductase</keyword>
<dbReference type="NCBIfam" id="TIGR00778">
    <property type="entry name" value="ahpD_dom"/>
    <property type="match status" value="1"/>
</dbReference>
<keyword evidence="2" id="KW-0575">Peroxidase</keyword>
<dbReference type="AlphaFoldDB" id="A0A4Q7N5B8"/>